<dbReference type="PANTHER" id="PTHR16231">
    <property type="entry name" value="COMM DOMAIN-CONTAINING PROTEIN 4-8 FAMILY MEMBER"/>
    <property type="match status" value="1"/>
</dbReference>
<dbReference type="Ensembl" id="ENSSTUT00000074887.1">
    <property type="protein sequence ID" value="ENSSTUP00000070522.1"/>
    <property type="gene ID" value="ENSSTUG00000030927.1"/>
</dbReference>
<evidence type="ECO:0000313" key="2">
    <source>
        <dbReference type="Ensembl" id="ENSSTUP00000070522.1"/>
    </source>
</evidence>
<dbReference type="GeneTree" id="ENSGT00390000018121"/>
<name>A0A674BHM4_SALTR</name>
<dbReference type="OMA" id="KLCHRVV"/>
<dbReference type="Proteomes" id="UP000472277">
    <property type="component" value="Chromosome 25"/>
</dbReference>
<proteinExistence type="predicted"/>
<organism evidence="2 3">
    <name type="scientific">Salmo trutta</name>
    <name type="common">Brown trout</name>
    <dbReference type="NCBI Taxonomy" id="8032"/>
    <lineage>
        <taxon>Eukaryota</taxon>
        <taxon>Metazoa</taxon>
        <taxon>Chordata</taxon>
        <taxon>Craniata</taxon>
        <taxon>Vertebrata</taxon>
        <taxon>Euteleostomi</taxon>
        <taxon>Actinopterygii</taxon>
        <taxon>Neopterygii</taxon>
        <taxon>Teleostei</taxon>
        <taxon>Protacanthopterygii</taxon>
        <taxon>Salmoniformes</taxon>
        <taxon>Salmonidae</taxon>
        <taxon>Salmoninae</taxon>
        <taxon>Salmo</taxon>
    </lineage>
</organism>
<evidence type="ECO:0000259" key="1">
    <source>
        <dbReference type="PROSITE" id="PS51269"/>
    </source>
</evidence>
<sequence length="203" mass="22568">MDCLGVAVRARFGKVCRCHCHKHTLNQQLTSRGSIMLDCKSKLLHRVVDGVCGRESPRMADYGDMWTLVEWMELLDSLSSLFRLAVGKNTPDEEVLASLADVGGGYGEAVLTVLRARREEIRQALVERTNNVSSSTLQDFDWHIKLALSSDKISSLQTPLLNLSLDVKENGALKPVSVEMNREELQTLISSMEAANKVVLQLK</sequence>
<dbReference type="InterPro" id="IPR047235">
    <property type="entry name" value="COMMD8"/>
</dbReference>
<dbReference type="PROSITE" id="PS51269">
    <property type="entry name" value="COMM"/>
    <property type="match status" value="1"/>
</dbReference>
<dbReference type="InterPro" id="IPR055184">
    <property type="entry name" value="COMMD8_HN"/>
</dbReference>
<gene>
    <name evidence="2" type="primary">LOC115162183</name>
</gene>
<dbReference type="Pfam" id="PF07258">
    <property type="entry name" value="COMM_domain"/>
    <property type="match status" value="1"/>
</dbReference>
<dbReference type="Pfam" id="PF22838">
    <property type="entry name" value="COMMD8_HN"/>
    <property type="match status" value="1"/>
</dbReference>
<keyword evidence="3" id="KW-1185">Reference proteome</keyword>
<dbReference type="InterPro" id="IPR047155">
    <property type="entry name" value="COMMD4/6/7/8"/>
</dbReference>
<feature type="domain" description="COMM" evidence="1">
    <location>
        <begin position="136"/>
        <end position="203"/>
    </location>
</feature>
<reference evidence="2" key="1">
    <citation type="submission" date="2025-08" db="UniProtKB">
        <authorList>
            <consortium name="Ensembl"/>
        </authorList>
    </citation>
    <scope>IDENTIFICATION</scope>
</reference>
<dbReference type="AlphaFoldDB" id="A0A674BHM4"/>
<dbReference type="PANTHER" id="PTHR16231:SF0">
    <property type="entry name" value="COMM DOMAIN-CONTAINING PROTEIN 8"/>
    <property type="match status" value="1"/>
</dbReference>
<dbReference type="InterPro" id="IPR017920">
    <property type="entry name" value="COMM"/>
</dbReference>
<protein>
    <submittedName>
        <fullName evidence="2">COMM domain containing 8</fullName>
    </submittedName>
</protein>
<accession>A0A674BHM4</accession>
<reference evidence="2" key="2">
    <citation type="submission" date="2025-09" db="UniProtKB">
        <authorList>
            <consortium name="Ensembl"/>
        </authorList>
    </citation>
    <scope>IDENTIFICATION</scope>
</reference>
<evidence type="ECO:0000313" key="3">
    <source>
        <dbReference type="Proteomes" id="UP000472277"/>
    </source>
</evidence>
<dbReference type="CDD" id="cd04756">
    <property type="entry name" value="Commd8"/>
    <property type="match status" value="1"/>
</dbReference>